<reference evidence="2" key="1">
    <citation type="submission" date="2019-04" db="EMBL/GenBank/DDBJ databases">
        <title>Evolution of Biomass-Degrading Anaerobic Consortia Revealed by Metagenomics.</title>
        <authorList>
            <person name="Peng X."/>
        </authorList>
    </citation>
    <scope>NUCLEOTIDE SEQUENCE</scope>
    <source>
        <strain evidence="2">SIG311</strain>
    </source>
</reference>
<evidence type="ECO:0000256" key="1">
    <source>
        <dbReference type="SAM" id="MobiDB-lite"/>
    </source>
</evidence>
<organism evidence="2 3">
    <name type="scientific">Pseudobutyrivibrio ruminis</name>
    <dbReference type="NCBI Taxonomy" id="46206"/>
    <lineage>
        <taxon>Bacteria</taxon>
        <taxon>Bacillati</taxon>
        <taxon>Bacillota</taxon>
        <taxon>Clostridia</taxon>
        <taxon>Lachnospirales</taxon>
        <taxon>Lachnospiraceae</taxon>
        <taxon>Pseudobutyrivibrio</taxon>
    </lineage>
</organism>
<gene>
    <name evidence="2" type="ORF">E7272_07785</name>
</gene>
<name>A0A927U9R4_9FIRM</name>
<dbReference type="Proteomes" id="UP000766246">
    <property type="component" value="Unassembled WGS sequence"/>
</dbReference>
<comment type="caution">
    <text evidence="2">The sequence shown here is derived from an EMBL/GenBank/DDBJ whole genome shotgun (WGS) entry which is preliminary data.</text>
</comment>
<dbReference type="EMBL" id="SVER01000017">
    <property type="protein sequence ID" value="MBE5919732.1"/>
    <property type="molecule type" value="Genomic_DNA"/>
</dbReference>
<feature type="region of interest" description="Disordered" evidence="1">
    <location>
        <begin position="68"/>
        <end position="87"/>
    </location>
</feature>
<feature type="region of interest" description="Disordered" evidence="1">
    <location>
        <begin position="30"/>
        <end position="52"/>
    </location>
</feature>
<proteinExistence type="predicted"/>
<sequence length="201" mass="23484">MGEKDKLMAGYSNRGSLPIRKNRVMTELEEQESQRTISIKESDSTQQEVVEEKKDVVSIENIDVPRENKDIKEKRTPSNRVKKDKASEEKLEQLGIKYYDETDRNFLRDACRVCGYRKMNEFFASLIEDDAKLKDSQIDVTDENHRLIIAKKPLFGSSTVKVTARQRQLFREQAQKHVLNDGEYAAYLIHEKRMRTPGWNN</sequence>
<evidence type="ECO:0000313" key="3">
    <source>
        <dbReference type="Proteomes" id="UP000766246"/>
    </source>
</evidence>
<protein>
    <submittedName>
        <fullName evidence="2">Uncharacterized protein</fullName>
    </submittedName>
</protein>
<accession>A0A927U9R4</accession>
<dbReference type="AlphaFoldDB" id="A0A927U9R4"/>
<evidence type="ECO:0000313" key="2">
    <source>
        <dbReference type="EMBL" id="MBE5919732.1"/>
    </source>
</evidence>